<dbReference type="Pfam" id="PF00440">
    <property type="entry name" value="TetR_N"/>
    <property type="match status" value="1"/>
</dbReference>
<keyword evidence="2 4" id="KW-0238">DNA-binding</keyword>
<name>A0A561T0Z5_9PSEU</name>
<dbReference type="SUPFAM" id="SSF46689">
    <property type="entry name" value="Homeodomain-like"/>
    <property type="match status" value="1"/>
</dbReference>
<keyword evidence="7" id="KW-1185">Reference proteome</keyword>
<dbReference type="PROSITE" id="PS50977">
    <property type="entry name" value="HTH_TETR_2"/>
    <property type="match status" value="1"/>
</dbReference>
<protein>
    <submittedName>
        <fullName evidence="6">TetR family transcriptional regulator</fullName>
    </submittedName>
</protein>
<feature type="DNA-binding region" description="H-T-H motif" evidence="4">
    <location>
        <begin position="34"/>
        <end position="53"/>
    </location>
</feature>
<evidence type="ECO:0000259" key="5">
    <source>
        <dbReference type="PROSITE" id="PS50977"/>
    </source>
</evidence>
<evidence type="ECO:0000256" key="2">
    <source>
        <dbReference type="ARBA" id="ARBA00023125"/>
    </source>
</evidence>
<evidence type="ECO:0000313" key="6">
    <source>
        <dbReference type="EMBL" id="TWF80780.1"/>
    </source>
</evidence>
<gene>
    <name evidence="6" type="ORF">FHX44_116723</name>
</gene>
<dbReference type="PRINTS" id="PR00455">
    <property type="entry name" value="HTHTETR"/>
</dbReference>
<sequence length="239" mass="26298">MSPRGIPVDPAERADRILDAAARLLLRYGHDRTTINDIAREAGIAKGSVYAHWRSRDRLFLALLRREQAVLLAQVRDRLRAAGRPAGLELLLAESVRAYQRSPLVTAVLTRDTEILGSLARAAAEEGRPNGGVAELVATLRTKGLVRTDRTLPEQITVLSAVYLGYFLTAPLMPDDFRVPDEAVPGLVAEAVWRALQRPEPLTPDEVAVMDRAVHDHLDRTLTIAEERLHAALATEETA</sequence>
<dbReference type="EMBL" id="VIWU01000001">
    <property type="protein sequence ID" value="TWF80780.1"/>
    <property type="molecule type" value="Genomic_DNA"/>
</dbReference>
<dbReference type="Gene3D" id="1.10.357.10">
    <property type="entry name" value="Tetracycline Repressor, domain 2"/>
    <property type="match status" value="1"/>
</dbReference>
<organism evidence="6 7">
    <name type="scientific">Pseudonocardia hierapolitana</name>
    <dbReference type="NCBI Taxonomy" id="1128676"/>
    <lineage>
        <taxon>Bacteria</taxon>
        <taxon>Bacillati</taxon>
        <taxon>Actinomycetota</taxon>
        <taxon>Actinomycetes</taxon>
        <taxon>Pseudonocardiales</taxon>
        <taxon>Pseudonocardiaceae</taxon>
        <taxon>Pseudonocardia</taxon>
    </lineage>
</organism>
<keyword evidence="3" id="KW-0804">Transcription</keyword>
<dbReference type="AlphaFoldDB" id="A0A561T0Z5"/>
<dbReference type="OrthoDB" id="3682047at2"/>
<evidence type="ECO:0000256" key="1">
    <source>
        <dbReference type="ARBA" id="ARBA00023015"/>
    </source>
</evidence>
<evidence type="ECO:0000256" key="4">
    <source>
        <dbReference type="PROSITE-ProRule" id="PRU00335"/>
    </source>
</evidence>
<proteinExistence type="predicted"/>
<dbReference type="PANTHER" id="PTHR47506">
    <property type="entry name" value="TRANSCRIPTIONAL REGULATORY PROTEIN"/>
    <property type="match status" value="1"/>
</dbReference>
<dbReference type="RefSeq" id="WP_147259402.1">
    <property type="nucleotide sequence ID" value="NZ_VIWU01000001.1"/>
</dbReference>
<dbReference type="GO" id="GO:0003677">
    <property type="term" value="F:DNA binding"/>
    <property type="evidence" value="ECO:0007669"/>
    <property type="project" value="UniProtKB-UniRule"/>
</dbReference>
<comment type="caution">
    <text evidence="6">The sequence shown here is derived from an EMBL/GenBank/DDBJ whole genome shotgun (WGS) entry which is preliminary data.</text>
</comment>
<feature type="domain" description="HTH tetR-type" evidence="5">
    <location>
        <begin position="11"/>
        <end position="71"/>
    </location>
</feature>
<evidence type="ECO:0000256" key="3">
    <source>
        <dbReference type="ARBA" id="ARBA00023163"/>
    </source>
</evidence>
<reference evidence="6 7" key="1">
    <citation type="submission" date="2019-06" db="EMBL/GenBank/DDBJ databases">
        <title>Sequencing the genomes of 1000 actinobacteria strains.</title>
        <authorList>
            <person name="Klenk H.-P."/>
        </authorList>
    </citation>
    <scope>NUCLEOTIDE SEQUENCE [LARGE SCALE GENOMIC DNA]</scope>
    <source>
        <strain evidence="6 7">DSM 45671</strain>
    </source>
</reference>
<dbReference type="PANTHER" id="PTHR47506:SF1">
    <property type="entry name" value="HTH-TYPE TRANSCRIPTIONAL REGULATOR YJDC"/>
    <property type="match status" value="1"/>
</dbReference>
<accession>A0A561T0Z5</accession>
<keyword evidence="1" id="KW-0805">Transcription regulation</keyword>
<evidence type="ECO:0000313" key="7">
    <source>
        <dbReference type="Proteomes" id="UP000321261"/>
    </source>
</evidence>
<dbReference type="InterPro" id="IPR001647">
    <property type="entry name" value="HTH_TetR"/>
</dbReference>
<dbReference type="InterPro" id="IPR009057">
    <property type="entry name" value="Homeodomain-like_sf"/>
</dbReference>
<dbReference type="Proteomes" id="UP000321261">
    <property type="component" value="Unassembled WGS sequence"/>
</dbReference>